<keyword evidence="6 7" id="KW-0472">Membrane</keyword>
<dbReference type="RefSeq" id="XP_033459615.1">
    <property type="nucleotide sequence ID" value="XM_033608441.1"/>
</dbReference>
<proteinExistence type="inferred from homology"/>
<dbReference type="Proteomes" id="UP000504637">
    <property type="component" value="Unplaced"/>
</dbReference>
<dbReference type="Pfam" id="PF04511">
    <property type="entry name" value="DER1"/>
    <property type="match status" value="1"/>
</dbReference>
<reference evidence="10" key="3">
    <citation type="submission" date="2025-08" db="UniProtKB">
        <authorList>
            <consortium name="RefSeq"/>
        </authorList>
    </citation>
    <scope>IDENTIFICATION</scope>
    <source>
        <strain evidence="10">CBS 342.82</strain>
    </source>
</reference>
<dbReference type="OrthoDB" id="19102at2759"/>
<comment type="subcellular location">
    <subcellularLocation>
        <location evidence="1 7">Endoplasmic reticulum membrane</location>
        <topology evidence="1 7">Multi-pass membrane protein</topology>
    </subcellularLocation>
</comment>
<dbReference type="AlphaFoldDB" id="A0A6J3M4Z7"/>
<sequence length="268" mass="28942">MSLQDAYFAAPPISRTITAAIVLLSWPGWLGLYDLGWTIFESGKVFTISQLPQIWRLATGLCITGPKWGLIMDPFIFWQYSSQLETSNARLSSPGAYAFYLLFNAVIVLLTGGWYLNGMLLLSPLSMALMYTASMENPNAQVSFIIIQMPAKYVPFASLVITFVTASPYLALIQSMGIVSAHAYEFFDKIWPEFGGGPRLIRVPQFLQRLFAAPAGTGQTRAYGTAFGARSGGPGSAPVAQAEAGRAGGWTSGSAWNSRGAGRRLGGD</sequence>
<gene>
    <name evidence="10" type="ORF">K489DRAFT_431268</name>
</gene>
<dbReference type="GeneID" id="54366241"/>
<dbReference type="PANTHER" id="PTHR11009">
    <property type="entry name" value="DER1-LIKE PROTEIN, DERLIN"/>
    <property type="match status" value="1"/>
</dbReference>
<organism evidence="10">
    <name type="scientific">Dissoconium aciculare CBS 342.82</name>
    <dbReference type="NCBI Taxonomy" id="1314786"/>
    <lineage>
        <taxon>Eukaryota</taxon>
        <taxon>Fungi</taxon>
        <taxon>Dikarya</taxon>
        <taxon>Ascomycota</taxon>
        <taxon>Pezizomycotina</taxon>
        <taxon>Dothideomycetes</taxon>
        <taxon>Dothideomycetidae</taxon>
        <taxon>Mycosphaerellales</taxon>
        <taxon>Dissoconiaceae</taxon>
        <taxon>Dissoconium</taxon>
    </lineage>
</organism>
<protein>
    <recommendedName>
        <fullName evidence="7">Derlin</fullName>
    </recommendedName>
</protein>
<evidence type="ECO:0000256" key="3">
    <source>
        <dbReference type="ARBA" id="ARBA00022692"/>
    </source>
</evidence>
<reference evidence="10" key="2">
    <citation type="submission" date="2020-04" db="EMBL/GenBank/DDBJ databases">
        <authorList>
            <consortium name="NCBI Genome Project"/>
        </authorList>
    </citation>
    <scope>NUCLEOTIDE SEQUENCE</scope>
    <source>
        <strain evidence="10">CBS 342.82</strain>
    </source>
</reference>
<dbReference type="InterPro" id="IPR035952">
    <property type="entry name" value="Rhomboid-like_sf"/>
</dbReference>
<keyword evidence="4 7" id="KW-0256">Endoplasmic reticulum</keyword>
<comment type="caution">
    <text evidence="7">Lacks conserved residue(s) required for the propagation of feature annotation.</text>
</comment>
<evidence type="ECO:0000256" key="8">
    <source>
        <dbReference type="SAM" id="MobiDB-lite"/>
    </source>
</evidence>
<name>A0A6J3M4Z7_9PEZI</name>
<keyword evidence="9" id="KW-1185">Reference proteome</keyword>
<evidence type="ECO:0000313" key="10">
    <source>
        <dbReference type="RefSeq" id="XP_033459615.1"/>
    </source>
</evidence>
<feature type="transmembrane region" description="Helical" evidence="7">
    <location>
        <begin position="97"/>
        <end position="116"/>
    </location>
</feature>
<keyword evidence="5 7" id="KW-1133">Transmembrane helix</keyword>
<dbReference type="GO" id="GO:0005789">
    <property type="term" value="C:endoplasmic reticulum membrane"/>
    <property type="evidence" value="ECO:0007669"/>
    <property type="project" value="UniProtKB-SubCell"/>
</dbReference>
<feature type="region of interest" description="Disordered" evidence="8">
    <location>
        <begin position="234"/>
        <end position="268"/>
    </location>
</feature>
<feature type="transmembrane region" description="Helical" evidence="7">
    <location>
        <begin position="12"/>
        <end position="33"/>
    </location>
</feature>
<evidence type="ECO:0000256" key="6">
    <source>
        <dbReference type="ARBA" id="ARBA00023136"/>
    </source>
</evidence>
<evidence type="ECO:0000256" key="7">
    <source>
        <dbReference type="RuleBase" id="RU363059"/>
    </source>
</evidence>
<comment type="function">
    <text evidence="7">May be involved in the degradation of misfolded endoplasmic reticulum (ER) luminal proteins.</text>
</comment>
<feature type="transmembrane region" description="Helical" evidence="7">
    <location>
        <begin position="153"/>
        <end position="172"/>
    </location>
</feature>
<comment type="similarity">
    <text evidence="2 7">Belongs to the derlin family.</text>
</comment>
<evidence type="ECO:0000256" key="1">
    <source>
        <dbReference type="ARBA" id="ARBA00004477"/>
    </source>
</evidence>
<reference evidence="10" key="1">
    <citation type="submission" date="2020-01" db="EMBL/GenBank/DDBJ databases">
        <authorList>
            <consortium name="DOE Joint Genome Institute"/>
            <person name="Haridas S."/>
            <person name="Albert R."/>
            <person name="Binder M."/>
            <person name="Bloem J."/>
            <person name="Labutti K."/>
            <person name="Salamov A."/>
            <person name="Andreopoulos B."/>
            <person name="Baker S.E."/>
            <person name="Barry K."/>
            <person name="Bills G."/>
            <person name="Bluhm B.H."/>
            <person name="Cannon C."/>
            <person name="Castanera R."/>
            <person name="Culley D.E."/>
            <person name="Daum C."/>
            <person name="Ezra D."/>
            <person name="Gonzalez J.B."/>
            <person name="Henrissat B."/>
            <person name="Kuo A."/>
            <person name="Liang C."/>
            <person name="Lipzen A."/>
            <person name="Lutzoni F."/>
            <person name="Magnuson J."/>
            <person name="Mondo S."/>
            <person name="Nolan M."/>
            <person name="Ohm R."/>
            <person name="Pangilinan J."/>
            <person name="Park H.-J."/>
            <person name="Ramirez L."/>
            <person name="Alfaro M."/>
            <person name="Sun H."/>
            <person name="Tritt A."/>
            <person name="Yoshinaga Y."/>
            <person name="Zwiers L.-H."/>
            <person name="Turgeon B.G."/>
            <person name="Goodwin S.B."/>
            <person name="Spatafora J.W."/>
            <person name="Crous P.W."/>
            <person name="Grigoriev I.V."/>
        </authorList>
    </citation>
    <scope>NUCLEOTIDE SEQUENCE</scope>
    <source>
        <strain evidence="10">CBS 342.82</strain>
    </source>
</reference>
<accession>A0A6J3M4Z7</accession>
<evidence type="ECO:0000256" key="4">
    <source>
        <dbReference type="ARBA" id="ARBA00022824"/>
    </source>
</evidence>
<dbReference type="SUPFAM" id="SSF144091">
    <property type="entry name" value="Rhomboid-like"/>
    <property type="match status" value="1"/>
</dbReference>
<keyword evidence="3 7" id="KW-0812">Transmembrane</keyword>
<dbReference type="GO" id="GO:0006950">
    <property type="term" value="P:response to stress"/>
    <property type="evidence" value="ECO:0007669"/>
    <property type="project" value="UniProtKB-ARBA"/>
</dbReference>
<evidence type="ECO:0000256" key="2">
    <source>
        <dbReference type="ARBA" id="ARBA00008917"/>
    </source>
</evidence>
<evidence type="ECO:0000313" key="9">
    <source>
        <dbReference type="Proteomes" id="UP000504637"/>
    </source>
</evidence>
<evidence type="ECO:0000256" key="5">
    <source>
        <dbReference type="ARBA" id="ARBA00022989"/>
    </source>
</evidence>
<dbReference type="InterPro" id="IPR007599">
    <property type="entry name" value="DER1"/>
</dbReference>